<organism evidence="1 2">
    <name type="scientific">Phaeosphaeria nodorum (strain SN15 / ATCC MYA-4574 / FGSC 10173)</name>
    <name type="common">Glume blotch fungus</name>
    <name type="synonym">Parastagonospora nodorum</name>
    <dbReference type="NCBI Taxonomy" id="321614"/>
    <lineage>
        <taxon>Eukaryota</taxon>
        <taxon>Fungi</taxon>
        <taxon>Dikarya</taxon>
        <taxon>Ascomycota</taxon>
        <taxon>Pezizomycotina</taxon>
        <taxon>Dothideomycetes</taxon>
        <taxon>Pleosporomycetidae</taxon>
        <taxon>Pleosporales</taxon>
        <taxon>Pleosporineae</taxon>
        <taxon>Phaeosphaeriaceae</taxon>
        <taxon>Parastagonospora</taxon>
    </lineage>
</organism>
<sequence length="83" mass="9143">MMPAVSRFYLSFSLQITPPNRMRRLQSVTAHIAQSMSLDGVQLGRASNTVLEPPFSRQSNGIRPLVLPGCAGVLLESYYIGFT</sequence>
<dbReference type="EMBL" id="CP069027">
    <property type="protein sequence ID" value="QRC95230.1"/>
    <property type="molecule type" value="Genomic_DNA"/>
</dbReference>
<name>A0A7U2EY86_PHANO</name>
<accession>A0A7U2EY86</accession>
<dbReference type="VEuPathDB" id="FungiDB:JI435_407080"/>
<keyword evidence="2" id="KW-1185">Reference proteome</keyword>
<protein>
    <submittedName>
        <fullName evidence="1">Uncharacterized protein</fullName>
    </submittedName>
</protein>
<evidence type="ECO:0000313" key="2">
    <source>
        <dbReference type="Proteomes" id="UP000663193"/>
    </source>
</evidence>
<reference evidence="2" key="1">
    <citation type="journal article" date="2021" name="BMC Genomics">
        <title>Chromosome-level genome assembly and manually-curated proteome of model necrotroph Parastagonospora nodorum Sn15 reveals a genome-wide trove of candidate effector homologs, and redundancy of virulence-related functions within an accessory chromosome.</title>
        <authorList>
            <person name="Bertazzoni S."/>
            <person name="Jones D.A.B."/>
            <person name="Phan H.T."/>
            <person name="Tan K.-C."/>
            <person name="Hane J.K."/>
        </authorList>
    </citation>
    <scope>NUCLEOTIDE SEQUENCE [LARGE SCALE GENOMIC DNA]</scope>
    <source>
        <strain evidence="2">SN15 / ATCC MYA-4574 / FGSC 10173)</strain>
    </source>
</reference>
<evidence type="ECO:0000313" key="1">
    <source>
        <dbReference type="EMBL" id="QRC95230.1"/>
    </source>
</evidence>
<proteinExistence type="predicted"/>
<dbReference type="AlphaFoldDB" id="A0A7U2EY86"/>
<gene>
    <name evidence="1" type="ORF">JI435_407080</name>
</gene>
<dbReference type="Proteomes" id="UP000663193">
    <property type="component" value="Chromosome 5"/>
</dbReference>